<protein>
    <submittedName>
        <fullName evidence="2">Uncharacterized protein LOC113794692</fullName>
    </submittedName>
</protein>
<accession>A0A6P6Y6I6</accession>
<evidence type="ECO:0000313" key="2">
    <source>
        <dbReference type="RefSeq" id="XP_027200621.1"/>
    </source>
</evidence>
<proteinExistence type="predicted"/>
<evidence type="ECO:0000313" key="1">
    <source>
        <dbReference type="Proteomes" id="UP000515146"/>
    </source>
</evidence>
<organism evidence="1 2">
    <name type="scientific">Dermatophagoides pteronyssinus</name>
    <name type="common">European house dust mite</name>
    <dbReference type="NCBI Taxonomy" id="6956"/>
    <lineage>
        <taxon>Eukaryota</taxon>
        <taxon>Metazoa</taxon>
        <taxon>Ecdysozoa</taxon>
        <taxon>Arthropoda</taxon>
        <taxon>Chelicerata</taxon>
        <taxon>Arachnida</taxon>
        <taxon>Acari</taxon>
        <taxon>Acariformes</taxon>
        <taxon>Sarcoptiformes</taxon>
        <taxon>Astigmata</taxon>
        <taxon>Psoroptidia</taxon>
        <taxon>Analgoidea</taxon>
        <taxon>Pyroglyphidae</taxon>
        <taxon>Dermatophagoidinae</taxon>
        <taxon>Dermatophagoides</taxon>
    </lineage>
</organism>
<dbReference type="Proteomes" id="UP000515146">
    <property type="component" value="Unplaced"/>
</dbReference>
<keyword evidence="1" id="KW-1185">Reference proteome</keyword>
<feature type="non-terminal residue" evidence="2">
    <location>
        <position position="1"/>
    </location>
</feature>
<reference evidence="2" key="1">
    <citation type="submission" date="2025-08" db="UniProtKB">
        <authorList>
            <consortium name="RefSeq"/>
        </authorList>
    </citation>
    <scope>IDENTIFICATION</scope>
    <source>
        <strain evidence="2">Airmid</strain>
    </source>
</reference>
<dbReference type="RefSeq" id="XP_027200621.1">
    <property type="nucleotide sequence ID" value="XM_027344820.1"/>
</dbReference>
<dbReference type="KEGG" id="dpte:113794692"/>
<sequence>LKDIDEQIFLDEKLTVSLQKYENNFENFKIFMQINPLFKQLADVYQNSELISIIKKIPNNPLDNLIRIIQQIQIDGSTNLDENTNKVEQLNFKKNNKKWVI</sequence>
<dbReference type="InParanoid" id="A0A6P6Y6I6"/>
<dbReference type="AlphaFoldDB" id="A0A6P6Y6I6"/>
<name>A0A6P6Y6I6_DERPT</name>
<gene>
    <name evidence="2" type="primary">LOC113794692</name>
</gene>